<dbReference type="AlphaFoldDB" id="A0ABD2PI63"/>
<reference evidence="1 2" key="1">
    <citation type="submission" date="2024-11" db="EMBL/GenBank/DDBJ databases">
        <title>Adaptive evolution of stress response genes in parasites aligns with host niche diversity.</title>
        <authorList>
            <person name="Hahn C."/>
            <person name="Resl P."/>
        </authorList>
    </citation>
    <scope>NUCLEOTIDE SEQUENCE [LARGE SCALE GENOMIC DNA]</scope>
    <source>
        <strain evidence="1">EGGRZ-B1_66</strain>
        <tissue evidence="1">Body</tissue>
    </source>
</reference>
<name>A0ABD2PI63_9PLAT</name>
<feature type="non-terminal residue" evidence="1">
    <location>
        <position position="1"/>
    </location>
</feature>
<keyword evidence="2" id="KW-1185">Reference proteome</keyword>
<gene>
    <name evidence="1" type="ORF">Ciccas_014494</name>
</gene>
<feature type="non-terminal residue" evidence="1">
    <location>
        <position position="160"/>
    </location>
</feature>
<protein>
    <submittedName>
        <fullName evidence="1">Uncharacterized protein</fullName>
    </submittedName>
</protein>
<evidence type="ECO:0000313" key="1">
    <source>
        <dbReference type="EMBL" id="KAL3307007.1"/>
    </source>
</evidence>
<organism evidence="1 2">
    <name type="scientific">Cichlidogyrus casuarinus</name>
    <dbReference type="NCBI Taxonomy" id="1844966"/>
    <lineage>
        <taxon>Eukaryota</taxon>
        <taxon>Metazoa</taxon>
        <taxon>Spiralia</taxon>
        <taxon>Lophotrochozoa</taxon>
        <taxon>Platyhelminthes</taxon>
        <taxon>Monogenea</taxon>
        <taxon>Monopisthocotylea</taxon>
        <taxon>Dactylogyridea</taxon>
        <taxon>Ancyrocephalidae</taxon>
        <taxon>Cichlidogyrus</taxon>
    </lineage>
</organism>
<proteinExistence type="predicted"/>
<evidence type="ECO:0000313" key="2">
    <source>
        <dbReference type="Proteomes" id="UP001626550"/>
    </source>
</evidence>
<accession>A0ABD2PI63</accession>
<comment type="caution">
    <text evidence="1">The sequence shown here is derived from an EMBL/GenBank/DDBJ whole genome shotgun (WGS) entry which is preliminary data.</text>
</comment>
<dbReference type="EMBL" id="JBJKFK010008682">
    <property type="protein sequence ID" value="KAL3307007.1"/>
    <property type="molecule type" value="Genomic_DNA"/>
</dbReference>
<dbReference type="Proteomes" id="UP001626550">
    <property type="component" value="Unassembled WGS sequence"/>
</dbReference>
<sequence>SGCYQEWFKERREDANTALRQTLLVNLFVELMKLGTNDRGGIIYYETRLPQEYMSTYYILVVLYAFKDGWNDKAKCVSMDLSNPSASDDFAKLYMNLDKIRIGEVKEIKAEHLEKVLASETQAGKISSYLKILLQMLLCTNETQDGRVLILEKNIDLLSG</sequence>